<dbReference type="SUPFAM" id="SSF54292">
    <property type="entry name" value="2Fe-2S ferredoxin-like"/>
    <property type="match status" value="1"/>
</dbReference>
<dbReference type="CDD" id="cd00207">
    <property type="entry name" value="fer2"/>
    <property type="match status" value="1"/>
</dbReference>
<evidence type="ECO:0000259" key="9">
    <source>
        <dbReference type="PROSITE" id="PS51085"/>
    </source>
</evidence>
<dbReference type="Pfam" id="PF00111">
    <property type="entry name" value="Fer2"/>
    <property type="match status" value="1"/>
</dbReference>
<dbReference type="PANTHER" id="PTHR43112">
    <property type="entry name" value="FERREDOXIN"/>
    <property type="match status" value="1"/>
</dbReference>
<dbReference type="KEGG" id="lpil:LIP_3522"/>
<keyword evidence="7" id="KW-0411">Iron-sulfur</keyword>
<keyword evidence="5" id="KW-0249">Electron transport</keyword>
<evidence type="ECO:0000313" key="10">
    <source>
        <dbReference type="EMBL" id="BAS29334.1"/>
    </source>
</evidence>
<comment type="cofactor">
    <cofactor evidence="8">
        <name>[2Fe-2S] cluster</name>
        <dbReference type="ChEBI" id="CHEBI:190135"/>
    </cofactor>
</comment>
<dbReference type="PANTHER" id="PTHR43112:SF3">
    <property type="entry name" value="FERREDOXIN-2, CHLOROPLASTIC"/>
    <property type="match status" value="1"/>
</dbReference>
<dbReference type="InterPro" id="IPR001041">
    <property type="entry name" value="2Fe-2S_ferredoxin-type"/>
</dbReference>
<evidence type="ECO:0000256" key="6">
    <source>
        <dbReference type="ARBA" id="ARBA00023004"/>
    </source>
</evidence>
<evidence type="ECO:0000256" key="7">
    <source>
        <dbReference type="ARBA" id="ARBA00023014"/>
    </source>
</evidence>
<comment type="similarity">
    <text evidence="1">Belongs to the 2Fe2S plant-type ferredoxin family.</text>
</comment>
<evidence type="ECO:0000256" key="3">
    <source>
        <dbReference type="ARBA" id="ARBA00022714"/>
    </source>
</evidence>
<evidence type="ECO:0000256" key="2">
    <source>
        <dbReference type="ARBA" id="ARBA00022448"/>
    </source>
</evidence>
<gene>
    <name evidence="10" type="ORF">LIP_3522</name>
</gene>
<keyword evidence="3" id="KW-0001">2Fe-2S</keyword>
<dbReference type="Proteomes" id="UP000065807">
    <property type="component" value="Chromosome"/>
</dbReference>
<dbReference type="STRING" id="1555112.LIP_3522"/>
<keyword evidence="4" id="KW-0479">Metal-binding</keyword>
<dbReference type="AlphaFoldDB" id="A0A0K2SR82"/>
<feature type="domain" description="2Fe-2S ferredoxin-type" evidence="9">
    <location>
        <begin position="1"/>
        <end position="89"/>
    </location>
</feature>
<dbReference type="PROSITE" id="PS51085">
    <property type="entry name" value="2FE2S_FER_2"/>
    <property type="match status" value="1"/>
</dbReference>
<accession>A0A0K2SR82</accession>
<sequence length="105" mass="11888">MELITPSGTHRLEVAEDQFILDRALQAGLDLPHTCLQGWCTTCAGRILEGEVDPSAALRYYREDREAGYVLLCTARPRGPLRIQTHQKEALRANRRKHRLPAPRA</sequence>
<dbReference type="InterPro" id="IPR012675">
    <property type="entry name" value="Beta-grasp_dom_sf"/>
</dbReference>
<organism evidence="10 11">
    <name type="scientific">Limnochorda pilosa</name>
    <dbReference type="NCBI Taxonomy" id="1555112"/>
    <lineage>
        <taxon>Bacteria</taxon>
        <taxon>Bacillati</taxon>
        <taxon>Bacillota</taxon>
        <taxon>Limnochordia</taxon>
        <taxon>Limnochordales</taxon>
        <taxon>Limnochordaceae</taxon>
        <taxon>Limnochorda</taxon>
    </lineage>
</organism>
<keyword evidence="11" id="KW-1185">Reference proteome</keyword>
<protein>
    <submittedName>
        <fullName evidence="10">Ferredoxin</fullName>
    </submittedName>
</protein>
<dbReference type="InterPro" id="IPR006058">
    <property type="entry name" value="2Fe2S_fd_BS"/>
</dbReference>
<proteinExistence type="inferred from homology"/>
<dbReference type="PROSITE" id="PS00197">
    <property type="entry name" value="2FE2S_FER_1"/>
    <property type="match status" value="1"/>
</dbReference>
<reference evidence="11" key="2">
    <citation type="journal article" date="2016" name="Int. J. Syst. Evol. Microbiol.">
        <title>Complete genome sequence and cell structure of Limnochorda pilosa, a Gram-negative spore-former within the phylum Firmicutes.</title>
        <authorList>
            <person name="Watanabe M."/>
            <person name="Kojima H."/>
            <person name="Fukui M."/>
        </authorList>
    </citation>
    <scope>NUCLEOTIDE SEQUENCE [LARGE SCALE GENOMIC DNA]</scope>
    <source>
        <strain evidence="11">HC45</strain>
    </source>
</reference>
<evidence type="ECO:0000256" key="8">
    <source>
        <dbReference type="ARBA" id="ARBA00034078"/>
    </source>
</evidence>
<dbReference type="EMBL" id="AP014924">
    <property type="protein sequence ID" value="BAS29334.1"/>
    <property type="molecule type" value="Genomic_DNA"/>
</dbReference>
<evidence type="ECO:0000256" key="1">
    <source>
        <dbReference type="ARBA" id="ARBA00007874"/>
    </source>
</evidence>
<evidence type="ECO:0000313" key="11">
    <source>
        <dbReference type="Proteomes" id="UP000065807"/>
    </source>
</evidence>
<dbReference type="InterPro" id="IPR036010">
    <property type="entry name" value="2Fe-2S_ferredoxin-like_sf"/>
</dbReference>
<keyword evidence="2" id="KW-0813">Transport</keyword>
<reference evidence="11" key="1">
    <citation type="submission" date="2015-07" db="EMBL/GenBank/DDBJ databases">
        <title>Complete genome sequence and phylogenetic analysis of Limnochorda pilosa.</title>
        <authorList>
            <person name="Watanabe M."/>
            <person name="Kojima H."/>
            <person name="Fukui M."/>
        </authorList>
    </citation>
    <scope>NUCLEOTIDE SEQUENCE [LARGE SCALE GENOMIC DNA]</scope>
    <source>
        <strain evidence="11">HC45</strain>
    </source>
</reference>
<name>A0A0K2SR82_LIMPI</name>
<evidence type="ECO:0000256" key="5">
    <source>
        <dbReference type="ARBA" id="ARBA00022982"/>
    </source>
</evidence>
<dbReference type="GO" id="GO:0051537">
    <property type="term" value="F:2 iron, 2 sulfur cluster binding"/>
    <property type="evidence" value="ECO:0007669"/>
    <property type="project" value="UniProtKB-KW"/>
</dbReference>
<keyword evidence="6" id="KW-0408">Iron</keyword>
<dbReference type="GO" id="GO:0046872">
    <property type="term" value="F:metal ion binding"/>
    <property type="evidence" value="ECO:0007669"/>
    <property type="project" value="UniProtKB-KW"/>
</dbReference>
<dbReference type="Gene3D" id="3.10.20.30">
    <property type="match status" value="1"/>
</dbReference>
<evidence type="ECO:0000256" key="4">
    <source>
        <dbReference type="ARBA" id="ARBA00022723"/>
    </source>
</evidence>